<reference evidence="3" key="1">
    <citation type="journal article" date="2011" name="Nat. Commun.">
        <title>Effector diversification within compartments of the Leptosphaeria maculans genome affected by Repeat-Induced Point mutations.</title>
        <authorList>
            <person name="Rouxel T."/>
            <person name="Grandaubert J."/>
            <person name="Hane J.K."/>
            <person name="Hoede C."/>
            <person name="van de Wouw A.P."/>
            <person name="Couloux A."/>
            <person name="Dominguez V."/>
            <person name="Anthouard V."/>
            <person name="Bally P."/>
            <person name="Bourras S."/>
            <person name="Cozijnsen A.J."/>
            <person name="Ciuffetti L.M."/>
            <person name="Degrave A."/>
            <person name="Dilmaghani A."/>
            <person name="Duret L."/>
            <person name="Fudal I."/>
            <person name="Goodwin S.B."/>
            <person name="Gout L."/>
            <person name="Glaser N."/>
            <person name="Linglin J."/>
            <person name="Kema G.H.J."/>
            <person name="Lapalu N."/>
            <person name="Lawrence C.B."/>
            <person name="May K."/>
            <person name="Meyer M."/>
            <person name="Ollivier B."/>
            <person name="Poulain J."/>
            <person name="Schoch C.L."/>
            <person name="Simon A."/>
            <person name="Spatafora J.W."/>
            <person name="Stachowiak A."/>
            <person name="Turgeon B.G."/>
            <person name="Tyler B.M."/>
            <person name="Vincent D."/>
            <person name="Weissenbach J."/>
            <person name="Amselem J."/>
            <person name="Quesneville H."/>
            <person name="Oliver R.P."/>
            <person name="Wincker P."/>
            <person name="Balesdent M.-H."/>
            <person name="Howlett B.J."/>
        </authorList>
    </citation>
    <scope>NUCLEOTIDE SEQUENCE [LARGE SCALE GENOMIC DNA]</scope>
    <source>
        <strain evidence="3">JN3 / isolate v23.1.3 / race Av1-4-5-6-7-8</strain>
    </source>
</reference>
<dbReference type="VEuPathDB" id="FungiDB:LEMA_P095890.1"/>
<evidence type="ECO:0000313" key="3">
    <source>
        <dbReference type="Proteomes" id="UP000002668"/>
    </source>
</evidence>
<name>E5A3G7_LEPMJ</name>
<keyword evidence="3" id="KW-1185">Reference proteome</keyword>
<dbReference type="HOGENOM" id="CLU_1669687_0_0_1"/>
<accession>E5A3G7</accession>
<dbReference type="AlphaFoldDB" id="E5A3G7"/>
<organism evidence="3">
    <name type="scientific">Leptosphaeria maculans (strain JN3 / isolate v23.1.3 / race Av1-4-5-6-7-8)</name>
    <name type="common">Blackleg fungus</name>
    <name type="synonym">Phoma lingam</name>
    <dbReference type="NCBI Taxonomy" id="985895"/>
    <lineage>
        <taxon>Eukaryota</taxon>
        <taxon>Fungi</taxon>
        <taxon>Dikarya</taxon>
        <taxon>Ascomycota</taxon>
        <taxon>Pezizomycotina</taxon>
        <taxon>Dothideomycetes</taxon>
        <taxon>Pleosporomycetidae</taxon>
        <taxon>Pleosporales</taxon>
        <taxon>Pleosporineae</taxon>
        <taxon>Leptosphaeriaceae</taxon>
        <taxon>Plenodomus</taxon>
        <taxon>Plenodomus lingam/Leptosphaeria maculans species complex</taxon>
    </lineage>
</organism>
<protein>
    <submittedName>
        <fullName evidence="2">Predicted protein</fullName>
    </submittedName>
</protein>
<dbReference type="Proteomes" id="UP000002668">
    <property type="component" value="Genome"/>
</dbReference>
<proteinExistence type="predicted"/>
<evidence type="ECO:0000313" key="2">
    <source>
        <dbReference type="EMBL" id="CBX98180.1"/>
    </source>
</evidence>
<sequence length="158" mass="17607">MDGAILAVRSAVLWAMKAVGGRRRQGMARHGNVSNARSDENEKKGQRQCRTTTFLAGPRVACQQRNRVPVPSRPLRSRLLVGKSWQAQDGRRLHDAAGEMSMASKDLKGSRNTFSISRQSRATVHPRVMQPAQPAIVINRVRESSRYLMAIYMVPTTP</sequence>
<gene>
    <name evidence="2" type="ORF">LEMA_P095890.1</name>
</gene>
<dbReference type="EMBL" id="FP929133">
    <property type="protein sequence ID" value="CBX98180.1"/>
    <property type="molecule type" value="Genomic_DNA"/>
</dbReference>
<evidence type="ECO:0000256" key="1">
    <source>
        <dbReference type="SAM" id="MobiDB-lite"/>
    </source>
</evidence>
<feature type="region of interest" description="Disordered" evidence="1">
    <location>
        <begin position="21"/>
        <end position="48"/>
    </location>
</feature>
<dbReference type="InParanoid" id="E5A3G7"/>